<dbReference type="NCBIfam" id="NF040945">
    <property type="entry name" value="CCC_membrane"/>
    <property type="match status" value="1"/>
</dbReference>
<dbReference type="EMBL" id="LAZR01007947">
    <property type="protein sequence ID" value="KKM81888.1"/>
    <property type="molecule type" value="Genomic_DNA"/>
</dbReference>
<dbReference type="Pfam" id="PF07666">
    <property type="entry name" value="MpPF26"/>
    <property type="match status" value="1"/>
</dbReference>
<reference evidence="2" key="1">
    <citation type="journal article" date="2015" name="Nature">
        <title>Complex archaea that bridge the gap between prokaryotes and eukaryotes.</title>
        <authorList>
            <person name="Spang A."/>
            <person name="Saw J.H."/>
            <person name="Jorgensen S.L."/>
            <person name="Zaremba-Niedzwiedzka K."/>
            <person name="Martijn J."/>
            <person name="Lind A.E."/>
            <person name="van Eijk R."/>
            <person name="Schleper C."/>
            <person name="Guy L."/>
            <person name="Ettema T.J."/>
        </authorList>
    </citation>
    <scope>NUCLEOTIDE SEQUENCE</scope>
</reference>
<name>A0A0F9KIW3_9ZZZZ</name>
<keyword evidence="1" id="KW-0472">Membrane</keyword>
<dbReference type="InterPro" id="IPR011655">
    <property type="entry name" value="MpPF26"/>
</dbReference>
<dbReference type="AlphaFoldDB" id="A0A0F9KIW3"/>
<accession>A0A0F9KIW3</accession>
<feature type="transmembrane region" description="Helical" evidence="1">
    <location>
        <begin position="66"/>
        <end position="91"/>
    </location>
</feature>
<keyword evidence="1" id="KW-1133">Transmembrane helix</keyword>
<evidence type="ECO:0008006" key="3">
    <source>
        <dbReference type="Google" id="ProtNLM"/>
    </source>
</evidence>
<evidence type="ECO:0000313" key="2">
    <source>
        <dbReference type="EMBL" id="KKM81888.1"/>
    </source>
</evidence>
<keyword evidence="1" id="KW-0812">Transmembrane</keyword>
<organism evidence="2">
    <name type="scientific">marine sediment metagenome</name>
    <dbReference type="NCBI Taxonomy" id="412755"/>
    <lineage>
        <taxon>unclassified sequences</taxon>
        <taxon>metagenomes</taxon>
        <taxon>ecological metagenomes</taxon>
    </lineage>
</organism>
<evidence type="ECO:0000256" key="1">
    <source>
        <dbReference type="SAM" id="Phobius"/>
    </source>
</evidence>
<feature type="transmembrane region" description="Helical" evidence="1">
    <location>
        <begin position="12"/>
        <end position="41"/>
    </location>
</feature>
<gene>
    <name evidence="2" type="ORF">LCGC14_1325270</name>
</gene>
<protein>
    <recommendedName>
        <fullName evidence="3">DUF4190 domain-containing protein</fullName>
    </recommendedName>
</protein>
<sequence length="112" mass="12494">MEEQKLPNVTLIIILGIASIVLCWCYGVLGLILSIVGLILASNSKKSYLQNPEAYSDYGTLKTAKIISIIGLVLNLLFILFIVWLIVMVGWDVLQSGDEQLIREKMEELTQP</sequence>
<comment type="caution">
    <text evidence="2">The sequence shown here is derived from an EMBL/GenBank/DDBJ whole genome shotgun (WGS) entry which is preliminary data.</text>
</comment>
<proteinExistence type="predicted"/>